<accession>A0ABP9FPK2</accession>
<keyword evidence="1 4" id="KW-0808">Transferase</keyword>
<sequence length="185" mass="20887">MKIYTKTGDKGYTSLIGGTRVPKHHLRIESYGTVDELNSYIGLIRDQDIDAHYSDILKHVQDRLFTVGAALAADPEKSKMVLPDIYETDIELLEAEIDAMNEKLPLLKHFILPGGSNAISYCHVARCVCRRAERVVVHLADESAVDEKVVMYLNRLSDYLFTLARAIGFDAGVPENQWLPRRDKL</sequence>
<dbReference type="PANTHER" id="PTHR12213:SF0">
    <property type="entry name" value="CORRINOID ADENOSYLTRANSFERASE MMAB"/>
    <property type="match status" value="1"/>
</dbReference>
<dbReference type="EC" id="2.5.1.17" evidence="4"/>
<comment type="caution">
    <text evidence="6">The sequence shown here is derived from an EMBL/GenBank/DDBJ whole genome shotgun (WGS) entry which is preliminary data.</text>
</comment>
<dbReference type="InterPro" id="IPR016030">
    <property type="entry name" value="CblAdoTrfase-like"/>
</dbReference>
<dbReference type="SUPFAM" id="SSF89028">
    <property type="entry name" value="Cobalamin adenosyltransferase-like"/>
    <property type="match status" value="1"/>
</dbReference>
<reference evidence="7" key="1">
    <citation type="journal article" date="2019" name="Int. J. Syst. Evol. Microbiol.">
        <title>The Global Catalogue of Microorganisms (GCM) 10K type strain sequencing project: providing services to taxonomists for standard genome sequencing and annotation.</title>
        <authorList>
            <consortium name="The Broad Institute Genomics Platform"/>
            <consortium name="The Broad Institute Genome Sequencing Center for Infectious Disease"/>
            <person name="Wu L."/>
            <person name="Ma J."/>
        </authorList>
    </citation>
    <scope>NUCLEOTIDE SEQUENCE [LARGE SCALE GENOMIC DNA]</scope>
    <source>
        <strain evidence="7">JCM 18283</strain>
    </source>
</reference>
<name>A0ABP9FPK2_9SPHI</name>
<feature type="domain" description="Cobalamin adenosyltransferase-like" evidence="5">
    <location>
        <begin position="3"/>
        <end position="166"/>
    </location>
</feature>
<evidence type="ECO:0000313" key="7">
    <source>
        <dbReference type="Proteomes" id="UP001501436"/>
    </source>
</evidence>
<keyword evidence="3 4" id="KW-0067">ATP-binding</keyword>
<dbReference type="EMBL" id="BAABJI010000002">
    <property type="protein sequence ID" value="GAA4911045.1"/>
    <property type="molecule type" value="Genomic_DNA"/>
</dbReference>
<dbReference type="RefSeq" id="WP_345330103.1">
    <property type="nucleotide sequence ID" value="NZ_BAABJI010000002.1"/>
</dbReference>
<dbReference type="InterPro" id="IPR029499">
    <property type="entry name" value="PduO-typ"/>
</dbReference>
<proteinExistence type="inferred from homology"/>
<protein>
    <recommendedName>
        <fullName evidence="4">Corrinoid adenosyltransferase</fullName>
        <ecNumber evidence="4">2.5.1.17</ecNumber>
    </recommendedName>
    <alternativeName>
        <fullName evidence="4">Cob(II)alamin adenosyltransferase</fullName>
    </alternativeName>
    <alternativeName>
        <fullName evidence="4">Cob(II)yrinic acid a,c-diamide adenosyltransferase</fullName>
    </alternativeName>
    <alternativeName>
        <fullName evidence="4">Cobinamide/cobalamin adenosyltransferase</fullName>
    </alternativeName>
</protein>
<keyword evidence="2 4" id="KW-0547">Nucleotide-binding</keyword>
<keyword evidence="7" id="KW-1185">Reference proteome</keyword>
<evidence type="ECO:0000256" key="2">
    <source>
        <dbReference type="ARBA" id="ARBA00022741"/>
    </source>
</evidence>
<dbReference type="Gene3D" id="1.20.1200.10">
    <property type="entry name" value="Cobalamin adenosyltransferase-like"/>
    <property type="match status" value="1"/>
</dbReference>
<evidence type="ECO:0000256" key="3">
    <source>
        <dbReference type="ARBA" id="ARBA00022840"/>
    </source>
</evidence>
<organism evidence="6 7">
    <name type="scientific">Mucilaginibacter defluvii</name>
    <dbReference type="NCBI Taxonomy" id="1196019"/>
    <lineage>
        <taxon>Bacteria</taxon>
        <taxon>Pseudomonadati</taxon>
        <taxon>Bacteroidota</taxon>
        <taxon>Sphingobacteriia</taxon>
        <taxon>Sphingobacteriales</taxon>
        <taxon>Sphingobacteriaceae</taxon>
        <taxon>Mucilaginibacter</taxon>
    </lineage>
</organism>
<evidence type="ECO:0000256" key="4">
    <source>
        <dbReference type="RuleBase" id="RU366026"/>
    </source>
</evidence>
<dbReference type="Proteomes" id="UP001501436">
    <property type="component" value="Unassembled WGS sequence"/>
</dbReference>
<comment type="pathway">
    <text evidence="4">Cofactor biosynthesis; adenosylcobalamin biosynthesis; adenosylcobalamin from cob(II)yrinate a,c-diamide: step 2/7.</text>
</comment>
<evidence type="ECO:0000313" key="6">
    <source>
        <dbReference type="EMBL" id="GAA4911045.1"/>
    </source>
</evidence>
<comment type="catalytic activity">
    <reaction evidence="4">
        <text>2 cob(II)yrinate a,c diamide + reduced [electron-transfer flavoprotein] + 2 ATP = 2 adenosylcob(III)yrinate a,c-diamide + 2 triphosphate + oxidized [electron-transfer flavoprotein] + 3 H(+)</text>
        <dbReference type="Rhea" id="RHEA:11528"/>
        <dbReference type="Rhea" id="RHEA-COMP:10685"/>
        <dbReference type="Rhea" id="RHEA-COMP:10686"/>
        <dbReference type="ChEBI" id="CHEBI:15378"/>
        <dbReference type="ChEBI" id="CHEBI:18036"/>
        <dbReference type="ChEBI" id="CHEBI:30616"/>
        <dbReference type="ChEBI" id="CHEBI:57692"/>
        <dbReference type="ChEBI" id="CHEBI:58307"/>
        <dbReference type="ChEBI" id="CHEBI:58503"/>
        <dbReference type="ChEBI" id="CHEBI:58537"/>
        <dbReference type="EC" id="2.5.1.17"/>
    </reaction>
</comment>
<dbReference type="NCBIfam" id="TIGR00636">
    <property type="entry name" value="PduO_Nterm"/>
    <property type="match status" value="1"/>
</dbReference>
<keyword evidence="4" id="KW-0169">Cobalamin biosynthesis</keyword>
<comment type="catalytic activity">
    <reaction evidence="4">
        <text>2 cob(II)alamin + reduced [electron-transfer flavoprotein] + 2 ATP = 2 adenosylcob(III)alamin + 2 triphosphate + oxidized [electron-transfer flavoprotein] + 3 H(+)</text>
        <dbReference type="Rhea" id="RHEA:28671"/>
        <dbReference type="Rhea" id="RHEA-COMP:10685"/>
        <dbReference type="Rhea" id="RHEA-COMP:10686"/>
        <dbReference type="ChEBI" id="CHEBI:15378"/>
        <dbReference type="ChEBI" id="CHEBI:16304"/>
        <dbReference type="ChEBI" id="CHEBI:18036"/>
        <dbReference type="ChEBI" id="CHEBI:18408"/>
        <dbReference type="ChEBI" id="CHEBI:30616"/>
        <dbReference type="ChEBI" id="CHEBI:57692"/>
        <dbReference type="ChEBI" id="CHEBI:58307"/>
        <dbReference type="EC" id="2.5.1.17"/>
    </reaction>
</comment>
<dbReference type="Pfam" id="PF01923">
    <property type="entry name" value="Cob_adeno_trans"/>
    <property type="match status" value="1"/>
</dbReference>
<evidence type="ECO:0000256" key="1">
    <source>
        <dbReference type="ARBA" id="ARBA00022679"/>
    </source>
</evidence>
<evidence type="ECO:0000259" key="5">
    <source>
        <dbReference type="Pfam" id="PF01923"/>
    </source>
</evidence>
<gene>
    <name evidence="6" type="ORF">GCM10023313_12450</name>
</gene>
<dbReference type="InterPro" id="IPR036451">
    <property type="entry name" value="CblAdoTrfase-like_sf"/>
</dbReference>
<dbReference type="PANTHER" id="PTHR12213">
    <property type="entry name" value="CORRINOID ADENOSYLTRANSFERASE"/>
    <property type="match status" value="1"/>
</dbReference>
<comment type="similarity">
    <text evidence="4">Belongs to the Cob(I)alamin adenosyltransferase family.</text>
</comment>